<feature type="non-terminal residue" evidence="1">
    <location>
        <position position="1"/>
    </location>
</feature>
<reference evidence="1 2" key="1">
    <citation type="journal article" date="2015" name="Genome Biol. Evol.">
        <title>Comparative Genomics of a Bacterivorous Green Alga Reveals Evolutionary Causalities and Consequences of Phago-Mixotrophic Mode of Nutrition.</title>
        <authorList>
            <person name="Burns J.A."/>
            <person name="Paasch A."/>
            <person name="Narechania A."/>
            <person name="Kim E."/>
        </authorList>
    </citation>
    <scope>NUCLEOTIDE SEQUENCE [LARGE SCALE GENOMIC DNA]</scope>
    <source>
        <strain evidence="1 2">PLY_AMNH</strain>
    </source>
</reference>
<dbReference type="Proteomes" id="UP001190700">
    <property type="component" value="Unassembled WGS sequence"/>
</dbReference>
<protein>
    <submittedName>
        <fullName evidence="1">Uncharacterized protein</fullName>
    </submittedName>
</protein>
<name>A0AAE0L1Q4_9CHLO</name>
<proteinExistence type="predicted"/>
<keyword evidence="2" id="KW-1185">Reference proteome</keyword>
<evidence type="ECO:0000313" key="1">
    <source>
        <dbReference type="EMBL" id="KAK3268490.1"/>
    </source>
</evidence>
<gene>
    <name evidence="1" type="ORF">CYMTET_23009</name>
</gene>
<dbReference type="EMBL" id="LGRX02011804">
    <property type="protein sequence ID" value="KAK3268490.1"/>
    <property type="molecule type" value="Genomic_DNA"/>
</dbReference>
<evidence type="ECO:0000313" key="2">
    <source>
        <dbReference type="Proteomes" id="UP001190700"/>
    </source>
</evidence>
<organism evidence="1 2">
    <name type="scientific">Cymbomonas tetramitiformis</name>
    <dbReference type="NCBI Taxonomy" id="36881"/>
    <lineage>
        <taxon>Eukaryota</taxon>
        <taxon>Viridiplantae</taxon>
        <taxon>Chlorophyta</taxon>
        <taxon>Pyramimonadophyceae</taxon>
        <taxon>Pyramimonadales</taxon>
        <taxon>Pyramimonadaceae</taxon>
        <taxon>Cymbomonas</taxon>
    </lineage>
</organism>
<sequence>CLIEGVSVTAAGCFGGSDHEGFGVSYLDATCGVVAAISREGKLCAWRLQPHAAAGACEGLLCDSDPVFSKALESRPCALNLIVRAHPYHVSRPAHGDCWQQQRRELAEMAHESNASQGLPCGMSLVATLGAGTHPEEYRAYSANTTTFGIVERSQAVGGLASRLDREAGMLAFFIPDHPPTKVLLQNVETGELLGHIVLEAEADEETDLFFADGWLIIGQYEDTMCLPSIRVYDIKQALCKGWPSHAPIPILHKCTVHERDPSVSFNEIIYEVAFYVPTSLSAGRGGVFMLTESTSEDDWSVLRCVDVLDPHGASSAGIHALTMPSSAWTLTSFDACQAGGTNATAIFALENERLYCENRFLPDATALKQAQITITM</sequence>
<accession>A0AAE0L1Q4</accession>
<comment type="caution">
    <text evidence="1">The sequence shown here is derived from an EMBL/GenBank/DDBJ whole genome shotgun (WGS) entry which is preliminary data.</text>
</comment>
<dbReference type="AlphaFoldDB" id="A0AAE0L1Q4"/>